<dbReference type="Gene3D" id="3.30.54.20">
    <property type="match status" value="1"/>
</dbReference>
<dbReference type="GO" id="GO:0004813">
    <property type="term" value="F:alanine-tRNA ligase activity"/>
    <property type="evidence" value="ECO:0007669"/>
    <property type="project" value="UniProtKB-UniRule"/>
</dbReference>
<evidence type="ECO:0000313" key="12">
    <source>
        <dbReference type="Proteomes" id="UP000177697"/>
    </source>
</evidence>
<dbReference type="InterPro" id="IPR012947">
    <property type="entry name" value="tRNA_SAD"/>
</dbReference>
<comment type="caution">
    <text evidence="11">The sequence shown here is derived from an EMBL/GenBank/DDBJ whole genome shotgun (WGS) entry which is preliminary data.</text>
</comment>
<dbReference type="GO" id="GO:0002161">
    <property type="term" value="F:aminoacyl-tRNA deacylase activity"/>
    <property type="evidence" value="ECO:0007669"/>
    <property type="project" value="TreeGrafter"/>
</dbReference>
<reference evidence="11 12" key="1">
    <citation type="journal article" date="2016" name="Nat. Commun.">
        <title>Thousands of microbial genomes shed light on interconnected biogeochemical processes in an aquifer system.</title>
        <authorList>
            <person name="Anantharaman K."/>
            <person name="Brown C.T."/>
            <person name="Hug L.A."/>
            <person name="Sharon I."/>
            <person name="Castelle C.J."/>
            <person name="Probst A.J."/>
            <person name="Thomas B.C."/>
            <person name="Singh A."/>
            <person name="Wilkins M.J."/>
            <person name="Karaoz U."/>
            <person name="Brodie E.L."/>
            <person name="Williams K.H."/>
            <person name="Hubbard S.S."/>
            <person name="Banfield J.F."/>
        </authorList>
    </citation>
    <scope>NUCLEOTIDE SEQUENCE [LARGE SCALE GENOMIC DNA]</scope>
</reference>
<keyword evidence="8 9" id="KW-0030">Aminoacyl-tRNA synthetase</keyword>
<keyword evidence="5 9" id="KW-0067">ATP-binding</keyword>
<comment type="similarity">
    <text evidence="1 9">Belongs to the class-II aminoacyl-tRNA synthetase family.</text>
</comment>
<dbReference type="InterPro" id="IPR018163">
    <property type="entry name" value="Thr/Ala-tRNA-synth_IIc_edit"/>
</dbReference>
<dbReference type="InterPro" id="IPR023033">
    <property type="entry name" value="Ala_tRNA_ligase_euk/bac"/>
</dbReference>
<dbReference type="NCBIfam" id="TIGR00344">
    <property type="entry name" value="alaS"/>
    <property type="match status" value="1"/>
</dbReference>
<dbReference type="GO" id="GO:0008270">
    <property type="term" value="F:zinc ion binding"/>
    <property type="evidence" value="ECO:0007669"/>
    <property type="project" value="UniProtKB-UniRule"/>
</dbReference>
<dbReference type="PANTHER" id="PTHR11777">
    <property type="entry name" value="ALANYL-TRNA SYNTHETASE"/>
    <property type="match status" value="1"/>
</dbReference>
<keyword evidence="3 9" id="KW-0436">Ligase</keyword>
<comment type="function">
    <text evidence="9">Catalyzes the attachment of alanine to tRNA(Ala) in a two-step reaction: alanine is first activated by ATP to form Ala-AMP and then transferred to the acceptor end of tRNA(Ala). Also edits incorrectly charged Ser-tRNA(Ala) and Gly-tRNA(Ala) via its editing domain.</text>
</comment>
<evidence type="ECO:0000259" key="10">
    <source>
        <dbReference type="PROSITE" id="PS50860"/>
    </source>
</evidence>
<dbReference type="PRINTS" id="PR00980">
    <property type="entry name" value="TRNASYNTHALA"/>
</dbReference>
<dbReference type="Gene3D" id="3.30.930.10">
    <property type="entry name" value="Bira Bifunctional Protein, Domain 2"/>
    <property type="match status" value="1"/>
</dbReference>
<dbReference type="Pfam" id="PF07973">
    <property type="entry name" value="tRNA_SAD"/>
    <property type="match status" value="1"/>
</dbReference>
<dbReference type="EMBL" id="MHWW01000004">
    <property type="protein sequence ID" value="OHB15955.1"/>
    <property type="molecule type" value="Genomic_DNA"/>
</dbReference>
<keyword evidence="4 9" id="KW-0547">Nucleotide-binding</keyword>
<dbReference type="SUPFAM" id="SSF101353">
    <property type="entry name" value="Putative anticodon-binding domain of alanyl-tRNA synthetase (AlaRS)"/>
    <property type="match status" value="1"/>
</dbReference>
<dbReference type="GO" id="GO:0006419">
    <property type="term" value="P:alanyl-tRNA aminoacylation"/>
    <property type="evidence" value="ECO:0007669"/>
    <property type="project" value="UniProtKB-UniRule"/>
</dbReference>
<evidence type="ECO:0000256" key="8">
    <source>
        <dbReference type="ARBA" id="ARBA00023146"/>
    </source>
</evidence>
<dbReference type="HAMAP" id="MF_00036_B">
    <property type="entry name" value="Ala_tRNA_synth_B"/>
    <property type="match status" value="1"/>
</dbReference>
<dbReference type="InterPro" id="IPR018165">
    <property type="entry name" value="Ala-tRNA-synth_IIc_core"/>
</dbReference>
<evidence type="ECO:0000256" key="9">
    <source>
        <dbReference type="HAMAP-Rule" id="MF_00036"/>
    </source>
</evidence>
<dbReference type="SUPFAM" id="SSF55681">
    <property type="entry name" value="Class II aaRS and biotin synthetases"/>
    <property type="match status" value="1"/>
</dbReference>
<dbReference type="NCBIfam" id="NF002436">
    <property type="entry name" value="PRK01584.1"/>
    <property type="match status" value="1"/>
</dbReference>
<organism evidence="11 12">
    <name type="scientific">Candidatus Zambryskibacteria bacterium RIFOXYC1_FULL_39_10</name>
    <dbReference type="NCBI Taxonomy" id="1802779"/>
    <lineage>
        <taxon>Bacteria</taxon>
        <taxon>Candidatus Zambryskiibacteriota</taxon>
    </lineage>
</organism>
<dbReference type="Proteomes" id="UP000177697">
    <property type="component" value="Unassembled WGS sequence"/>
</dbReference>
<dbReference type="GO" id="GO:0005829">
    <property type="term" value="C:cytosol"/>
    <property type="evidence" value="ECO:0007669"/>
    <property type="project" value="TreeGrafter"/>
</dbReference>
<comment type="subcellular location">
    <subcellularLocation>
        <location evidence="9">Cytoplasm</location>
    </subcellularLocation>
</comment>
<evidence type="ECO:0000256" key="5">
    <source>
        <dbReference type="ARBA" id="ARBA00022840"/>
    </source>
</evidence>
<feature type="binding site" evidence="9">
    <location>
        <position position="445"/>
    </location>
    <ligand>
        <name>Zn(2+)</name>
        <dbReference type="ChEBI" id="CHEBI:29105"/>
    </ligand>
</feature>
<comment type="cofactor">
    <cofactor evidence="9">
        <name>Zn(2+)</name>
        <dbReference type="ChEBI" id="CHEBI:29105"/>
    </cofactor>
    <text evidence="9">Binds 1 zinc ion per subunit.</text>
</comment>
<dbReference type="GO" id="GO:0005524">
    <property type="term" value="F:ATP binding"/>
    <property type="evidence" value="ECO:0007669"/>
    <property type="project" value="UniProtKB-UniRule"/>
</dbReference>
<proteinExistence type="inferred from homology"/>
<dbReference type="InterPro" id="IPR050058">
    <property type="entry name" value="Ala-tRNA_ligase"/>
</dbReference>
<feature type="binding site" evidence="9">
    <location>
        <position position="548"/>
    </location>
    <ligand>
        <name>Zn(2+)</name>
        <dbReference type="ChEBI" id="CHEBI:29105"/>
    </ligand>
</feature>
<dbReference type="SMART" id="SM00863">
    <property type="entry name" value="tRNA_SAD"/>
    <property type="match status" value="1"/>
</dbReference>
<evidence type="ECO:0000256" key="1">
    <source>
        <dbReference type="ARBA" id="ARBA00008226"/>
    </source>
</evidence>
<evidence type="ECO:0000313" key="11">
    <source>
        <dbReference type="EMBL" id="OHB15955.1"/>
    </source>
</evidence>
<dbReference type="InterPro" id="IPR018164">
    <property type="entry name" value="Ala-tRNA-synth_IIc_N"/>
</dbReference>
<evidence type="ECO:0000256" key="4">
    <source>
        <dbReference type="ARBA" id="ARBA00022741"/>
    </source>
</evidence>
<dbReference type="CDD" id="cd00673">
    <property type="entry name" value="AlaRS_core"/>
    <property type="match status" value="1"/>
</dbReference>
<keyword evidence="6 9" id="KW-0694">RNA-binding</keyword>
<keyword evidence="7 9" id="KW-0648">Protein biosynthesis</keyword>
<dbReference type="EC" id="6.1.1.7" evidence="9"/>
<dbReference type="Pfam" id="PF01411">
    <property type="entry name" value="tRNA-synt_2c"/>
    <property type="match status" value="1"/>
</dbReference>
<dbReference type="PANTHER" id="PTHR11777:SF9">
    <property type="entry name" value="ALANINE--TRNA LIGASE, CYTOPLASMIC"/>
    <property type="match status" value="1"/>
</dbReference>
<gene>
    <name evidence="9" type="primary">alaS</name>
    <name evidence="11" type="ORF">A2431_03695</name>
</gene>
<dbReference type="GO" id="GO:0000049">
    <property type="term" value="F:tRNA binding"/>
    <property type="evidence" value="ECO:0007669"/>
    <property type="project" value="UniProtKB-KW"/>
</dbReference>
<evidence type="ECO:0000256" key="6">
    <source>
        <dbReference type="ARBA" id="ARBA00022884"/>
    </source>
</evidence>
<keyword evidence="9" id="KW-0862">Zinc</keyword>
<evidence type="ECO:0000256" key="3">
    <source>
        <dbReference type="ARBA" id="ARBA00022598"/>
    </source>
</evidence>
<dbReference type="FunFam" id="3.30.980.10:FF:000004">
    <property type="entry name" value="Alanine--tRNA ligase, cytoplasmic"/>
    <property type="match status" value="1"/>
</dbReference>
<evidence type="ECO:0000256" key="2">
    <source>
        <dbReference type="ARBA" id="ARBA00022555"/>
    </source>
</evidence>
<name>A0A1G2V2X0_9BACT</name>
<comment type="catalytic activity">
    <reaction evidence="9">
        <text>tRNA(Ala) + L-alanine + ATP = L-alanyl-tRNA(Ala) + AMP + diphosphate</text>
        <dbReference type="Rhea" id="RHEA:12540"/>
        <dbReference type="Rhea" id="RHEA-COMP:9657"/>
        <dbReference type="Rhea" id="RHEA-COMP:9923"/>
        <dbReference type="ChEBI" id="CHEBI:30616"/>
        <dbReference type="ChEBI" id="CHEBI:33019"/>
        <dbReference type="ChEBI" id="CHEBI:57972"/>
        <dbReference type="ChEBI" id="CHEBI:78442"/>
        <dbReference type="ChEBI" id="CHEBI:78497"/>
        <dbReference type="ChEBI" id="CHEBI:456215"/>
        <dbReference type="EC" id="6.1.1.7"/>
    </reaction>
</comment>
<dbReference type="SUPFAM" id="SSF55186">
    <property type="entry name" value="ThrRS/AlaRS common domain"/>
    <property type="match status" value="1"/>
</dbReference>
<protein>
    <recommendedName>
        <fullName evidence="9">Alanine--tRNA ligase</fullName>
        <ecNumber evidence="9">6.1.1.7</ecNumber>
    </recommendedName>
    <alternativeName>
        <fullName evidence="9">Alanyl-tRNA synthetase</fullName>
        <shortName evidence="9">AlaRS</shortName>
    </alternativeName>
</protein>
<dbReference type="Gene3D" id="3.30.980.10">
    <property type="entry name" value="Threonyl-trna Synthetase, Chain A, domain 2"/>
    <property type="match status" value="1"/>
</dbReference>
<evidence type="ECO:0000256" key="7">
    <source>
        <dbReference type="ARBA" id="ARBA00022917"/>
    </source>
</evidence>
<accession>A0A1G2V2X0</accession>
<dbReference type="InterPro" id="IPR018162">
    <property type="entry name" value="Ala-tRNA-ligase_IIc_anticod-bd"/>
</dbReference>
<keyword evidence="2 9" id="KW-0820">tRNA-binding</keyword>
<feature type="binding site" evidence="9">
    <location>
        <position position="552"/>
    </location>
    <ligand>
        <name>Zn(2+)</name>
        <dbReference type="ChEBI" id="CHEBI:29105"/>
    </ligand>
</feature>
<dbReference type="PROSITE" id="PS50860">
    <property type="entry name" value="AA_TRNA_LIGASE_II_ALA"/>
    <property type="match status" value="1"/>
</dbReference>
<feature type="domain" description="Alanyl-transfer RNA synthetases family profile" evidence="10">
    <location>
        <begin position="1"/>
        <end position="582"/>
    </location>
</feature>
<dbReference type="InterPro" id="IPR045864">
    <property type="entry name" value="aa-tRNA-synth_II/BPL/LPL"/>
</dbReference>
<keyword evidence="9" id="KW-0963">Cytoplasm</keyword>
<dbReference type="InterPro" id="IPR002318">
    <property type="entry name" value="Ala-tRNA-lgiase_IIc"/>
</dbReference>
<dbReference type="AlphaFoldDB" id="A0A1G2V2X0"/>
<feature type="binding site" evidence="9">
    <location>
        <position position="441"/>
    </location>
    <ligand>
        <name>Zn(2+)</name>
        <dbReference type="ChEBI" id="CHEBI:29105"/>
    </ligand>
</feature>
<keyword evidence="9" id="KW-0479">Metal-binding</keyword>
<comment type="domain">
    <text evidence="9">Consists of three domains; the N-terminal catalytic domain, the editing domain and the C-terminal C-Ala domain. The editing domain removes incorrectly charged amino acids, while the C-Ala domain, along with tRNA(Ala), serves as a bridge to cooperatively bring together the editing and aminoacylation centers thus stimulating deacylation of misacylated tRNAs.</text>
</comment>
<sequence length="582" mass="66457">MTSGELRKKYLEFFESKGHKVIPSASLIPENDPSVLFTTAGMHPLVPYLLGEKHPSGNRLTDVQKCIRTGDIDEVGDAFHHTFFEMLGNWSLGDYFKKEAIEYSFEFLTSKEWLGLDKNRLAVSVFVGDNDAPFDDEAFEEWKNLGIPEKRIAKLPKKNNWWGPAGETGPCGPDTEMFYWVGDPENIPESFNDDNSQWLEIWNDVFMQYNKTADGKFVPLTQQNVDTGMGLERTLAVMNELDDNYKTELFWPIIQKIENLSSKKYGGENIKAMRIIADHLKAATFILGDEKGIAPSNTGQGYVLRRLIRRAVRYGKQLGLKSFSKQISEVVVLMYKDVYPELFKNQKFIFENLEQEEKRFEKTLENGLKEFERGVDPFTLFTSYGFPIELTKELAKEKGLEIDEDKFNEELKKHQELSRTSSAGMFKGGLSDAGEETKKLHTATHLLRQALEIVLGEKIMQKGSNINSERLRFDFGFGRKMTDEEKQKVEDLVNQKISEKLPMQKIIMKKEEAEKTGAVHTFGDKYGDEVSIYFVGDSIETAWSKEFCGGPHVENIGILGKFKILKEEAVSQGVRRIKAILE</sequence>